<dbReference type="OMA" id="FRFPIYC"/>
<dbReference type="FunFam" id="3.60.15.10:FF:000010">
    <property type="entry name" value="DNA cross-link repair 1A"/>
    <property type="match status" value="1"/>
</dbReference>
<dbReference type="FunFam" id="3.40.50.12650:FF:000001">
    <property type="entry name" value="DNA cross-link repair 1A"/>
    <property type="match status" value="1"/>
</dbReference>
<evidence type="ECO:0000256" key="3">
    <source>
        <dbReference type="ARBA" id="ARBA00010304"/>
    </source>
</evidence>
<evidence type="ECO:0000313" key="16">
    <source>
        <dbReference type="Proteomes" id="UP000008143"/>
    </source>
</evidence>
<evidence type="ECO:0000313" key="18">
    <source>
        <dbReference type="Xenbase" id="XB-GENE-13579711"/>
    </source>
</evidence>
<evidence type="ECO:0000256" key="14">
    <source>
        <dbReference type="SAM" id="MobiDB-lite"/>
    </source>
</evidence>
<keyword evidence="10" id="KW-0539">Nucleus</keyword>
<dbReference type="SMART" id="SM00849">
    <property type="entry name" value="Lactamase_B"/>
    <property type="match status" value="1"/>
</dbReference>
<dbReference type="GO" id="GO:0008800">
    <property type="term" value="F:beta-lactamase activity"/>
    <property type="evidence" value="ECO:0007669"/>
    <property type="project" value="UniProtKB-EC"/>
</dbReference>
<feature type="compositionally biased region" description="Pro residues" evidence="14">
    <location>
        <begin position="124"/>
        <end position="134"/>
    </location>
</feature>
<dbReference type="GO" id="GO:0003684">
    <property type="term" value="F:damaged DNA binding"/>
    <property type="evidence" value="ECO:0000318"/>
    <property type="project" value="GO_Central"/>
</dbReference>
<proteinExistence type="inferred from homology"/>
<dbReference type="EC" id="3.5.2.6" evidence="4"/>
<dbReference type="CDD" id="cd16298">
    <property type="entry name" value="SNM1A-like_MBL-fold"/>
    <property type="match status" value="1"/>
</dbReference>
<dbReference type="Pfam" id="PF07522">
    <property type="entry name" value="DRMBL"/>
    <property type="match status" value="1"/>
</dbReference>
<evidence type="ECO:0000256" key="2">
    <source>
        <dbReference type="ARBA" id="ARBA00004123"/>
    </source>
</evidence>
<dbReference type="GO" id="GO:0005634">
    <property type="term" value="C:nucleus"/>
    <property type="evidence" value="ECO:0000318"/>
    <property type="project" value="GO_Central"/>
</dbReference>
<dbReference type="GeneID" id="101733924"/>
<feature type="compositionally biased region" description="Basic residues" evidence="14">
    <location>
        <begin position="1"/>
        <end position="12"/>
    </location>
</feature>
<feature type="region of interest" description="Disordered" evidence="14">
    <location>
        <begin position="533"/>
        <end position="618"/>
    </location>
</feature>
<evidence type="ECO:0000256" key="5">
    <source>
        <dbReference type="ARBA" id="ARBA00022723"/>
    </source>
</evidence>
<evidence type="ECO:0000256" key="13">
    <source>
        <dbReference type="PROSITE-ProRule" id="PRU01256"/>
    </source>
</evidence>
<evidence type="ECO:0000313" key="17">
    <source>
        <dbReference type="RefSeq" id="XP_004919437.2"/>
    </source>
</evidence>
<feature type="region of interest" description="Disordered" evidence="14">
    <location>
        <begin position="350"/>
        <end position="404"/>
    </location>
</feature>
<reference evidence="17" key="1">
    <citation type="submission" date="2025-08" db="UniProtKB">
        <authorList>
            <consortium name="RefSeq"/>
        </authorList>
    </citation>
    <scope>IDENTIFICATION</scope>
    <source>
        <strain evidence="17">Nigerian</strain>
        <tissue evidence="17">Liver and blood</tissue>
    </source>
</reference>
<keyword evidence="8" id="KW-0862">Zinc</keyword>
<evidence type="ECO:0000256" key="11">
    <source>
        <dbReference type="ARBA" id="ARBA00069609"/>
    </source>
</evidence>
<comment type="catalytic activity">
    <reaction evidence="1">
        <text>a beta-lactam + H2O = a substituted beta-amino acid</text>
        <dbReference type="Rhea" id="RHEA:20401"/>
        <dbReference type="ChEBI" id="CHEBI:15377"/>
        <dbReference type="ChEBI" id="CHEBI:35627"/>
        <dbReference type="ChEBI" id="CHEBI:140347"/>
        <dbReference type="EC" id="3.5.2.6"/>
    </reaction>
</comment>
<protein>
    <recommendedName>
        <fullName evidence="11">DNA cross-link repair 1A protein</fullName>
        <ecNumber evidence="4">3.5.2.6</ecNumber>
    </recommendedName>
    <alternativeName>
        <fullName evidence="12">SNM1 homolog A</fullName>
    </alternativeName>
</protein>
<feature type="compositionally biased region" description="Polar residues" evidence="14">
    <location>
        <begin position="362"/>
        <end position="371"/>
    </location>
</feature>
<evidence type="ECO:0000256" key="1">
    <source>
        <dbReference type="ARBA" id="ARBA00001526"/>
    </source>
</evidence>
<feature type="region of interest" description="Disordered" evidence="14">
    <location>
        <begin position="238"/>
        <end position="319"/>
    </location>
</feature>
<keyword evidence="7 13" id="KW-0863">Zinc-finger</keyword>
<dbReference type="OrthoDB" id="262529at2759"/>
<keyword evidence="16" id="KW-1185">Reference proteome</keyword>
<evidence type="ECO:0000256" key="6">
    <source>
        <dbReference type="ARBA" id="ARBA00022763"/>
    </source>
</evidence>
<evidence type="ECO:0000256" key="10">
    <source>
        <dbReference type="ARBA" id="ARBA00023242"/>
    </source>
</evidence>
<dbReference type="InterPro" id="IPR011084">
    <property type="entry name" value="DRMBL"/>
</dbReference>
<feature type="compositionally biased region" description="Polar residues" evidence="14">
    <location>
        <begin position="381"/>
        <end position="404"/>
    </location>
</feature>
<name>A0A8J0R840_XENTR</name>
<feature type="region of interest" description="Disordered" evidence="14">
    <location>
        <begin position="50"/>
        <end position="140"/>
    </location>
</feature>
<evidence type="ECO:0000256" key="8">
    <source>
        <dbReference type="ARBA" id="ARBA00022833"/>
    </source>
</evidence>
<keyword evidence="5" id="KW-0479">Metal-binding</keyword>
<keyword evidence="6 13" id="KW-0227">DNA damage</keyword>
<dbReference type="PROSITE" id="PS51908">
    <property type="entry name" value="ZF_UBZ4"/>
    <property type="match status" value="1"/>
</dbReference>
<feature type="compositionally biased region" description="Basic and acidic residues" evidence="14">
    <location>
        <begin position="577"/>
        <end position="588"/>
    </location>
</feature>
<dbReference type="InterPro" id="IPR001279">
    <property type="entry name" value="Metallo-B-lactamas"/>
</dbReference>
<feature type="compositionally biased region" description="Polar residues" evidence="14">
    <location>
        <begin position="305"/>
        <end position="314"/>
    </location>
</feature>
<feature type="compositionally biased region" description="Polar residues" evidence="14">
    <location>
        <begin position="92"/>
        <end position="104"/>
    </location>
</feature>
<evidence type="ECO:0000259" key="15">
    <source>
        <dbReference type="PROSITE" id="PS51908"/>
    </source>
</evidence>
<dbReference type="Xenbase" id="XB-GENE-13579711">
    <property type="gene designation" value="dclre1a"/>
</dbReference>
<feature type="compositionally biased region" description="Basic residues" evidence="14">
    <location>
        <begin position="74"/>
        <end position="87"/>
    </location>
</feature>
<dbReference type="SUPFAM" id="SSF56281">
    <property type="entry name" value="Metallo-hydrolase/oxidoreductase"/>
    <property type="match status" value="1"/>
</dbReference>
<evidence type="ECO:0000256" key="9">
    <source>
        <dbReference type="ARBA" id="ARBA00023204"/>
    </source>
</evidence>
<evidence type="ECO:0000256" key="4">
    <source>
        <dbReference type="ARBA" id="ARBA00012865"/>
    </source>
</evidence>
<dbReference type="GO" id="GO:0008270">
    <property type="term" value="F:zinc ion binding"/>
    <property type="evidence" value="ECO:0007669"/>
    <property type="project" value="UniProtKB-KW"/>
</dbReference>
<accession>A0A8J0R840</accession>
<dbReference type="RefSeq" id="XP_004919437.2">
    <property type="nucleotide sequence ID" value="XM_004919380.4"/>
</dbReference>
<dbReference type="GO" id="GO:0036297">
    <property type="term" value="P:interstrand cross-link repair"/>
    <property type="evidence" value="ECO:0000318"/>
    <property type="project" value="GO_Central"/>
</dbReference>
<feature type="domain" description="UBZ4-type" evidence="15">
    <location>
        <begin position="140"/>
        <end position="170"/>
    </location>
</feature>
<feature type="compositionally biased region" description="Acidic residues" evidence="14">
    <location>
        <begin position="350"/>
        <end position="361"/>
    </location>
</feature>
<dbReference type="PANTHER" id="PTHR23240">
    <property type="entry name" value="DNA CROSS-LINK REPAIR PROTEIN PSO2/SNM1-RELATED"/>
    <property type="match status" value="1"/>
</dbReference>
<feature type="compositionally biased region" description="Basic and acidic residues" evidence="14">
    <location>
        <begin position="106"/>
        <end position="123"/>
    </location>
</feature>
<dbReference type="CTD" id="9937"/>
<feature type="compositionally biased region" description="Polar residues" evidence="14">
    <location>
        <begin position="248"/>
        <end position="276"/>
    </location>
</feature>
<dbReference type="Proteomes" id="UP000008143">
    <property type="component" value="Chromosome 7"/>
</dbReference>
<dbReference type="Gene3D" id="3.40.50.12650">
    <property type="match status" value="1"/>
</dbReference>
<organism evidence="16 17">
    <name type="scientific">Xenopus tropicalis</name>
    <name type="common">Western clawed frog</name>
    <name type="synonym">Silurana tropicalis</name>
    <dbReference type="NCBI Taxonomy" id="8364"/>
    <lineage>
        <taxon>Eukaryota</taxon>
        <taxon>Metazoa</taxon>
        <taxon>Chordata</taxon>
        <taxon>Craniata</taxon>
        <taxon>Vertebrata</taxon>
        <taxon>Euteleostomi</taxon>
        <taxon>Amphibia</taxon>
        <taxon>Batrachia</taxon>
        <taxon>Anura</taxon>
        <taxon>Pipoidea</taxon>
        <taxon>Pipidae</taxon>
        <taxon>Xenopodinae</taxon>
        <taxon>Xenopus</taxon>
        <taxon>Silurana</taxon>
    </lineage>
</organism>
<feature type="region of interest" description="Disordered" evidence="14">
    <location>
        <begin position="470"/>
        <end position="494"/>
    </location>
</feature>
<comment type="similarity">
    <text evidence="3">Belongs to the DNA repair metallo-beta-lactamase (DRMBL) family.</text>
</comment>
<evidence type="ECO:0000256" key="7">
    <source>
        <dbReference type="ARBA" id="ARBA00022771"/>
    </source>
</evidence>
<gene>
    <name evidence="17 18" type="primary">dclre1a</name>
</gene>
<dbReference type="InterPro" id="IPR036866">
    <property type="entry name" value="RibonucZ/Hydroxyglut_hydro"/>
</dbReference>
<keyword evidence="9 13" id="KW-0234">DNA repair</keyword>
<dbReference type="GO" id="GO:0006303">
    <property type="term" value="P:double-strand break repair via nonhomologous end joining"/>
    <property type="evidence" value="ECO:0000318"/>
    <property type="project" value="GO_Central"/>
</dbReference>
<dbReference type="GO" id="GO:0035312">
    <property type="term" value="F:5'-3' DNA exonuclease activity"/>
    <property type="evidence" value="ECO:0000318"/>
    <property type="project" value="GO_Central"/>
</dbReference>
<dbReference type="AGR" id="Xenbase:XB-GENE-13579711"/>
<comment type="subcellular location">
    <subcellularLocation>
        <location evidence="2">Nucleus</location>
    </subcellularLocation>
</comment>
<dbReference type="Gene3D" id="3.60.15.10">
    <property type="entry name" value="Ribonuclease Z/Hydroxyacylglutathione hydrolase-like"/>
    <property type="match status" value="1"/>
</dbReference>
<dbReference type="AlphaFoldDB" id="A0A8J0R840"/>
<evidence type="ECO:0000256" key="12">
    <source>
        <dbReference type="ARBA" id="ARBA00078423"/>
    </source>
</evidence>
<feature type="region of interest" description="Disordered" evidence="14">
    <location>
        <begin position="1"/>
        <end position="24"/>
    </location>
</feature>
<dbReference type="PANTHER" id="PTHR23240:SF6">
    <property type="entry name" value="DNA CROSS-LINK REPAIR 1A PROTEIN"/>
    <property type="match status" value="1"/>
</dbReference>
<dbReference type="InterPro" id="IPR006642">
    <property type="entry name" value="Rad18_UBZ4"/>
</dbReference>
<sequence length="959" mass="106056">MFRQREKARRHGTAGGSVTGPGAQECLEVCRAKMSDNELFEKDIWEYTSKRKAKQPANNGVKPAAQGTAAKATKPNHKAAQKRRSLHGAKTQPPSGNIPQTSTVGGKREHTDGHSWSSQREEPPLPGRNPSPESPHPRHEGYCPSCQMPFSLLLVQSPRWHVSECLDAAGSTEKECPDGVTCSSAIPSHYKRYSHFQLAQSRAVNDSVFSLLNTPGSSCRQTAKLNLSQSPISWSKISENINKKRRSQSSPKTLSQTPPKDKSPASSQGSVKQTSLDAWLSSPSKHEKLSQETLSNSYPECADSTAKTPQSPQQAADLGDYGISYSPLIFNEELDSDEDPIKRLFSSESFEEEYGGTEDETQQNTYQSRCPQENGIIPSLKDSQQPNQLSASSTSQCAANQQQSDHIPDYANWSECSSPASVIGQWETFQSQSDSFAECAPRFGNSTHLKEQRGSLPDCASSVEAGRRESCSVSSHRAQASEPEPTPSLSNKDKGLLTLSQTIPAMPSKSMQSQSCANTKGMKQMDIGVFFGLKPKPKEENPKAKVPPKLQNQNDVALPSERKPAQRKRKGQGPPLGDKDPLADHTNTEPEGAAGNQRRGWKRPRQFSTGEEGKGKKQCPFYKKIPGTGFTVDAFQYGQIEGCTAYFLTHFHSDHYGGLTKKFRCPIYCSKITGNLVQSKLRVESEFINTLPMNTECVVDGIRVVLLEANHCPGAVLLLFRLPNGTTILHTGDFRADRSMESYPALIGQRVHTLYLDTTYCSPEYTFPPQQEAIQFAVNTAFETVTLHPRTLVVCRTYAVGKEKVFLAIADVLGCKVCMSQDKYRTMQCLESADIRSVVTTDWHSTALHVLPMMQVNFKGLNVHLGKFSGKYDRVLAFKPTGWTYSDSSASVADIRPEIRGKVTMYGIPYSEHSSYSELKRFVQWLKPQKIIPTVNVGNYQSRSAMEKYFSEWLTGAAR</sequence>